<comment type="caution">
    <text evidence="2">The sequence shown here is derived from an EMBL/GenBank/DDBJ whole genome shotgun (WGS) entry which is preliminary data.</text>
</comment>
<evidence type="ECO:0000313" key="2">
    <source>
        <dbReference type="EMBL" id="NML19215.1"/>
    </source>
</evidence>
<gene>
    <name evidence="2" type="ORF">HHL10_30085</name>
</gene>
<dbReference type="Proteomes" id="UP000574067">
    <property type="component" value="Unassembled WGS sequence"/>
</dbReference>
<dbReference type="PANTHER" id="PTHR35004:SF7">
    <property type="entry name" value="INTEGRASE PROTEIN"/>
    <property type="match status" value="1"/>
</dbReference>
<dbReference type="InterPro" id="IPR001584">
    <property type="entry name" value="Integrase_cat-core"/>
</dbReference>
<keyword evidence="3" id="KW-1185">Reference proteome</keyword>
<sequence length="473" mass="53252">MATDGATITMSMREADRLKTVQAVVDGALRVGMAAQRLGLSRRQLERLLQRYKAQGAAGLLSRKRGRPSNHQLPTGLADRAIVLIRQHYADFGPTLAAEKLRERHGVVLGKETLRQLMIAAGLWVPRRQRTGPVHQPRSRRSCLGELVQIDGCEHAWFEDRAPPCTLLVFVDDATSRLMQLYFAPTETTFAYFEALRGYLHCHGKPVALYSDKDSIFRSVRDSVESGRAVTQFGRAVFELNIESWCANSSQARGRVERAHLTLQDRLVKELRLRGIGSIEAANAFAPHFMADYNARFAKPPRSAFDAHRPLRSDEDLGAIFTWRLQRKLTPALTLQHERRIYLLHDSPATRALIHHYIDVWEYPDGRIEVRADGLVLPYALYERLPQVDAGGVVENKRLGRALQVAQLIQAQRDDRRCSDGPSRTLAGDPVRQIRQAPGTKRQRQFTDEDIRAAIEQVCGGSENHSTRVPPGL</sequence>
<dbReference type="SUPFAM" id="SSF46689">
    <property type="entry name" value="Homeodomain-like"/>
    <property type="match status" value="1"/>
</dbReference>
<dbReference type="InterPro" id="IPR036397">
    <property type="entry name" value="RNaseH_sf"/>
</dbReference>
<evidence type="ECO:0000313" key="3">
    <source>
        <dbReference type="Proteomes" id="UP000574067"/>
    </source>
</evidence>
<feature type="domain" description="Integrase catalytic" evidence="1">
    <location>
        <begin position="133"/>
        <end position="318"/>
    </location>
</feature>
<dbReference type="EMBL" id="JABBFW010000090">
    <property type="protein sequence ID" value="NML19215.1"/>
    <property type="molecule type" value="Genomic_DNA"/>
</dbReference>
<dbReference type="NCBIfam" id="NF033594">
    <property type="entry name" value="transpos_ISNCY_2"/>
    <property type="match status" value="1"/>
</dbReference>
<dbReference type="Gene3D" id="3.30.420.10">
    <property type="entry name" value="Ribonuclease H-like superfamily/Ribonuclease H"/>
    <property type="match status" value="1"/>
</dbReference>
<dbReference type="GO" id="GO:0015074">
    <property type="term" value="P:DNA integration"/>
    <property type="evidence" value="ECO:0007669"/>
    <property type="project" value="InterPro"/>
</dbReference>
<dbReference type="GO" id="GO:0003676">
    <property type="term" value="F:nucleic acid binding"/>
    <property type="evidence" value="ECO:0007669"/>
    <property type="project" value="InterPro"/>
</dbReference>
<reference evidence="2 3" key="1">
    <citation type="submission" date="2020-04" db="EMBL/GenBank/DDBJ databases">
        <title>Azohydromonas sp. isolated from soil.</title>
        <authorList>
            <person name="Dahal R.H."/>
        </authorList>
    </citation>
    <scope>NUCLEOTIDE SEQUENCE [LARGE SCALE GENOMIC DNA]</scope>
    <source>
        <strain evidence="2 3">G-1-1-14</strain>
    </source>
</reference>
<dbReference type="PANTHER" id="PTHR35004">
    <property type="entry name" value="TRANSPOSASE RV3428C-RELATED"/>
    <property type="match status" value="1"/>
</dbReference>
<dbReference type="Pfam" id="PF13551">
    <property type="entry name" value="HTH_29"/>
    <property type="match status" value="1"/>
</dbReference>
<dbReference type="InterPro" id="IPR047797">
    <property type="entry name" value="ISNCY_transpos"/>
</dbReference>
<evidence type="ECO:0000259" key="1">
    <source>
        <dbReference type="PROSITE" id="PS50994"/>
    </source>
</evidence>
<dbReference type="AlphaFoldDB" id="A0A848FJZ7"/>
<organism evidence="2 3">
    <name type="scientific">Azohydromonas caseinilytica</name>
    <dbReference type="NCBI Taxonomy" id="2728836"/>
    <lineage>
        <taxon>Bacteria</taxon>
        <taxon>Pseudomonadati</taxon>
        <taxon>Pseudomonadota</taxon>
        <taxon>Betaproteobacteria</taxon>
        <taxon>Burkholderiales</taxon>
        <taxon>Sphaerotilaceae</taxon>
        <taxon>Azohydromonas</taxon>
    </lineage>
</organism>
<protein>
    <submittedName>
        <fullName evidence="2">ISNCY family transposase</fullName>
    </submittedName>
</protein>
<dbReference type="PROSITE" id="PS50994">
    <property type="entry name" value="INTEGRASE"/>
    <property type="match status" value="1"/>
</dbReference>
<proteinExistence type="predicted"/>
<accession>A0A848FJZ7</accession>
<dbReference type="SUPFAM" id="SSF53098">
    <property type="entry name" value="Ribonuclease H-like"/>
    <property type="match status" value="1"/>
</dbReference>
<name>A0A848FJZ7_9BURK</name>
<dbReference type="InterPro" id="IPR009057">
    <property type="entry name" value="Homeodomain-like_sf"/>
</dbReference>
<dbReference type="InterPro" id="IPR012337">
    <property type="entry name" value="RNaseH-like_sf"/>
</dbReference>